<keyword evidence="5" id="KW-0808">Transferase</keyword>
<dbReference type="Gene3D" id="1.10.510.10">
    <property type="entry name" value="Transferase(Phosphotransferase) domain 1"/>
    <property type="match status" value="2"/>
</dbReference>
<keyword evidence="1" id="KW-0067">ATP-binding</keyword>
<dbReference type="EMBL" id="JPKZ01000443">
    <property type="protein sequence ID" value="KHN87265.1"/>
    <property type="molecule type" value="Genomic_DNA"/>
</dbReference>
<dbReference type="InterPro" id="IPR050235">
    <property type="entry name" value="CK1_Ser-Thr_kinase"/>
</dbReference>
<feature type="region of interest" description="Disordered" evidence="2">
    <location>
        <begin position="771"/>
        <end position="795"/>
    </location>
</feature>
<dbReference type="GO" id="GO:0005524">
    <property type="term" value="F:ATP binding"/>
    <property type="evidence" value="ECO:0007669"/>
    <property type="project" value="UniProtKB-UniRule"/>
</dbReference>
<dbReference type="PANTHER" id="PTHR11909">
    <property type="entry name" value="CASEIN KINASE-RELATED"/>
    <property type="match status" value="1"/>
</dbReference>
<reference evidence="5 6" key="1">
    <citation type="submission" date="2014-11" db="EMBL/GenBank/DDBJ databases">
        <title>Genetic blueprint of the zoonotic pathogen Toxocara canis.</title>
        <authorList>
            <person name="Zhu X.-Q."/>
            <person name="Korhonen P.K."/>
            <person name="Cai H."/>
            <person name="Young N.D."/>
            <person name="Nejsum P."/>
            <person name="von Samson-Himmelstjerna G."/>
            <person name="Boag P.R."/>
            <person name="Tan P."/>
            <person name="Li Q."/>
            <person name="Min J."/>
            <person name="Yang Y."/>
            <person name="Wang X."/>
            <person name="Fang X."/>
            <person name="Hall R.S."/>
            <person name="Hofmann A."/>
            <person name="Sternberg P.W."/>
            <person name="Jex A.R."/>
            <person name="Gasser R.B."/>
        </authorList>
    </citation>
    <scope>NUCLEOTIDE SEQUENCE [LARGE SCALE GENOMIC DNA]</scope>
    <source>
        <strain evidence="5">PN_DK_2014</strain>
    </source>
</reference>
<dbReference type="Pfam" id="PF00069">
    <property type="entry name" value="Pkinase"/>
    <property type="match status" value="1"/>
</dbReference>
<evidence type="ECO:0000256" key="1">
    <source>
        <dbReference type="PROSITE-ProRule" id="PRU10141"/>
    </source>
</evidence>
<dbReference type="FunFam" id="1.10.510.10:FF:000967">
    <property type="entry name" value="Protein CBG11274"/>
    <property type="match status" value="1"/>
</dbReference>
<feature type="compositionally biased region" description="Polar residues" evidence="2">
    <location>
        <begin position="771"/>
        <end position="784"/>
    </location>
</feature>
<dbReference type="InterPro" id="IPR011009">
    <property type="entry name" value="Kinase-like_dom_sf"/>
</dbReference>
<feature type="transmembrane region" description="Helical" evidence="3">
    <location>
        <begin position="447"/>
        <end position="465"/>
    </location>
</feature>
<feature type="compositionally biased region" description="Basic and acidic residues" evidence="2">
    <location>
        <begin position="684"/>
        <end position="693"/>
    </location>
</feature>
<dbReference type="InterPro" id="IPR017441">
    <property type="entry name" value="Protein_kinase_ATP_BS"/>
</dbReference>
<dbReference type="AlphaFoldDB" id="A0A0B2W281"/>
<dbReference type="PROSITE" id="PS00107">
    <property type="entry name" value="PROTEIN_KINASE_ATP"/>
    <property type="match status" value="1"/>
</dbReference>
<dbReference type="GO" id="GO:0004672">
    <property type="term" value="F:protein kinase activity"/>
    <property type="evidence" value="ECO:0007669"/>
    <property type="project" value="InterPro"/>
</dbReference>
<dbReference type="PROSITE" id="PS50011">
    <property type="entry name" value="PROTEIN_KINASE_DOM"/>
    <property type="match status" value="1"/>
</dbReference>
<feature type="domain" description="Protein kinase" evidence="4">
    <location>
        <begin position="33"/>
        <end position="304"/>
    </location>
</feature>
<comment type="caution">
    <text evidence="5">The sequence shown here is derived from an EMBL/GenBank/DDBJ whole genome shotgun (WGS) entry which is preliminary data.</text>
</comment>
<evidence type="ECO:0000259" key="4">
    <source>
        <dbReference type="PROSITE" id="PS50011"/>
    </source>
</evidence>
<keyword evidence="3" id="KW-1133">Transmembrane helix</keyword>
<dbReference type="OrthoDB" id="5872528at2759"/>
<feature type="compositionally biased region" description="Polar residues" evidence="2">
    <location>
        <begin position="566"/>
        <end position="598"/>
    </location>
</feature>
<name>A0A0B2W281_TOXCA</name>
<feature type="transmembrane region" description="Helical" evidence="3">
    <location>
        <begin position="524"/>
        <end position="544"/>
    </location>
</feature>
<evidence type="ECO:0000313" key="5">
    <source>
        <dbReference type="EMBL" id="KHN87265.1"/>
    </source>
</evidence>
<feature type="compositionally biased region" description="Basic residues" evidence="2">
    <location>
        <begin position="648"/>
        <end position="675"/>
    </location>
</feature>
<dbReference type="SMART" id="SM00220">
    <property type="entry name" value="S_TKc"/>
    <property type="match status" value="1"/>
</dbReference>
<keyword evidence="6" id="KW-1185">Reference proteome</keyword>
<organism evidence="5 6">
    <name type="scientific">Toxocara canis</name>
    <name type="common">Canine roundworm</name>
    <dbReference type="NCBI Taxonomy" id="6265"/>
    <lineage>
        <taxon>Eukaryota</taxon>
        <taxon>Metazoa</taxon>
        <taxon>Ecdysozoa</taxon>
        <taxon>Nematoda</taxon>
        <taxon>Chromadorea</taxon>
        <taxon>Rhabditida</taxon>
        <taxon>Spirurina</taxon>
        <taxon>Ascaridomorpha</taxon>
        <taxon>Ascaridoidea</taxon>
        <taxon>Toxocaridae</taxon>
        <taxon>Toxocara</taxon>
    </lineage>
</organism>
<dbReference type="SUPFAM" id="SSF56112">
    <property type="entry name" value="Protein kinase-like (PK-like)"/>
    <property type="match status" value="1"/>
</dbReference>
<keyword evidence="3" id="KW-0812">Transmembrane</keyword>
<dbReference type="Proteomes" id="UP000031036">
    <property type="component" value="Unassembled WGS sequence"/>
</dbReference>
<feature type="compositionally biased region" description="Basic and acidic residues" evidence="2">
    <location>
        <begin position="785"/>
        <end position="795"/>
    </location>
</feature>
<feature type="region of interest" description="Disordered" evidence="2">
    <location>
        <begin position="1"/>
        <end position="21"/>
    </location>
</feature>
<proteinExistence type="predicted"/>
<dbReference type="STRING" id="6265.A0A0B2W281"/>
<gene>
    <name evidence="5" type="primary">Ttbk1</name>
    <name evidence="5" type="ORF">Tcan_17136</name>
</gene>
<accession>A0A0B2W281</accession>
<keyword evidence="5" id="KW-0418">Kinase</keyword>
<keyword evidence="3" id="KW-0472">Membrane</keyword>
<feature type="region of interest" description="Disordered" evidence="2">
    <location>
        <begin position="564"/>
        <end position="712"/>
    </location>
</feature>
<feature type="binding site" evidence="1">
    <location>
        <position position="63"/>
    </location>
    <ligand>
        <name>ATP</name>
        <dbReference type="ChEBI" id="CHEBI:30616"/>
    </ligand>
</feature>
<dbReference type="InterPro" id="IPR000719">
    <property type="entry name" value="Prot_kinase_dom"/>
</dbReference>
<evidence type="ECO:0000313" key="6">
    <source>
        <dbReference type="Proteomes" id="UP000031036"/>
    </source>
</evidence>
<keyword evidence="1" id="KW-0547">Nucleotide-binding</keyword>
<evidence type="ECO:0000256" key="2">
    <source>
        <dbReference type="SAM" id="MobiDB-lite"/>
    </source>
</evidence>
<feature type="compositionally biased region" description="Polar residues" evidence="2">
    <location>
        <begin position="1"/>
        <end position="10"/>
    </location>
</feature>
<evidence type="ECO:0000256" key="3">
    <source>
        <dbReference type="SAM" id="Phobius"/>
    </source>
</evidence>
<protein>
    <submittedName>
        <fullName evidence="5">Tau-tubulin kinase 1</fullName>
    </submittedName>
</protein>
<feature type="compositionally biased region" description="Basic and acidic residues" evidence="2">
    <location>
        <begin position="619"/>
        <end position="636"/>
    </location>
</feature>
<sequence>MAPGGPTSTNESEEDDDLGIKSGSVIESSHKKYIVTKMLGEGGFGAVYRVYDSTNPSLEYALKVERKLETRRDSKLKMEIAILKLVSSERAEKSHFTKIIDRGKKEKYFFLVMQLVGKSLADLKTTRPYKVFTMATGIGASIQCLEAVEDLHKHGFIHRDLKPANYAVGLGDQARVIYILDFGIARRILNEKGEIKTPRVSVAFKGTVKFAAIACHKRKELGPKDDCESWFYLLLDLLLINGLPWRKISDKNEVLTMKEECRRTRKDKLFHGLKCKDEFGKIMEYIDSLHYEDRVDYSYVYEMLRTAAGVCDAKLTDPYDWEESSANTSKSKSKRLPWRKISDKNEVLTMKEECRRTRKDKLFHGLKCKDEFGKIMEYIDSLHYEDRVDYSYVYEMLRTAAGVCDAKLTDPYDWEESSANTSKSKSKKDFIGQSVGCFCLLVDSMAYLFRVVVCVLLVCVTSGGVQRKRGQVGIVDSKGTMVKELYPSSNIIMEIPGRGPIIWHQERMKGREEHCEYVAPAARVVRIAFVIVHVTLGIVAVVLFCREQMNIFKERKIVRATKALSKESSMAPSTSSTVISLKQENDQPGTNQIMQISRNVYRARSDSASKEQKGRRRRPSNDDKSRNQKDKSKSTDVESVSRSTKASASKKRRSKHSPKVARKSKSSPCRRRSKSISKSCSKSSSKESSDKSSRRSSAGRDCASNTQLMKKTKRRIAWDEVEMRRHGLVTRECEHVPPPAVTPPSIAVSEHSRLGHDLHSVSIDFSSIEDSMPTTLNAPSTSTTFHDDNNVQRSQ</sequence>
<feature type="compositionally biased region" description="Basic and acidic residues" evidence="2">
    <location>
        <begin position="603"/>
        <end position="612"/>
    </location>
</feature>